<dbReference type="EMBL" id="RCUY01000016">
    <property type="protein sequence ID" value="RLP78867.1"/>
    <property type="molecule type" value="Genomic_DNA"/>
</dbReference>
<dbReference type="InterPro" id="IPR036390">
    <property type="entry name" value="WH_DNA-bd_sf"/>
</dbReference>
<comment type="caution">
    <text evidence="3">The sequence shown here is derived from an EMBL/GenBank/DDBJ whole genome shotgun (WGS) entry which is preliminary data.</text>
</comment>
<dbReference type="RefSeq" id="WP_121689616.1">
    <property type="nucleotide sequence ID" value="NZ_RCUY01000016.1"/>
</dbReference>
<reference evidence="3 4" key="1">
    <citation type="submission" date="2018-10" db="EMBL/GenBank/DDBJ databases">
        <authorList>
            <person name="Li J."/>
        </authorList>
    </citation>
    <scope>NUCLEOTIDE SEQUENCE [LARGE SCALE GENOMIC DNA]</scope>
    <source>
        <strain evidence="3 4">JCM 11654</strain>
    </source>
</reference>
<evidence type="ECO:0000313" key="3">
    <source>
        <dbReference type="EMBL" id="RLP78867.1"/>
    </source>
</evidence>
<dbReference type="Gene3D" id="1.10.10.10">
    <property type="entry name" value="Winged helix-like DNA-binding domain superfamily/Winged helix DNA-binding domain"/>
    <property type="match status" value="1"/>
</dbReference>
<evidence type="ECO:0000313" key="4">
    <source>
        <dbReference type="Proteomes" id="UP000269438"/>
    </source>
</evidence>
<accession>A0A3L7AF41</accession>
<dbReference type="PANTHER" id="PTHR18964:SF149">
    <property type="entry name" value="BIFUNCTIONAL UDP-N-ACETYLGLUCOSAMINE 2-EPIMERASE_N-ACETYLMANNOSAMINE KINASE"/>
    <property type="match status" value="1"/>
</dbReference>
<comment type="similarity">
    <text evidence="1">Belongs to the ROK (NagC/XylR) family.</text>
</comment>
<dbReference type="Pfam" id="PF00480">
    <property type="entry name" value="ROK"/>
    <property type="match status" value="1"/>
</dbReference>
<dbReference type="InterPro" id="IPR043129">
    <property type="entry name" value="ATPase_NBD"/>
</dbReference>
<proteinExistence type="inferred from homology"/>
<dbReference type="OrthoDB" id="5174513at2"/>
<evidence type="ECO:0000256" key="1">
    <source>
        <dbReference type="ARBA" id="ARBA00006479"/>
    </source>
</evidence>
<sequence length="391" mass="40113">MKPTGSNLDAVRRHNLGRILDLVHRQGALSRSVLTRETGLNRSTIAALVAELVARGLVVESNPDTEGVVGRPSPVVSASDTTLILAVNPEFDGVTVAAVTLGGTVVDRLRRGFRSGPSVARVVTETTNLVTELRARLPEGVQIAGIGVAVPALVRASDGMVRLAPRLGWVDAPLAELLAESTGLPVTVDNDASLGARAERYFGAGRGIDDLIYLNGGASGIGGGLVLGGRPIRGAGGYAGEFGHTFGTEGGIALERAVTRDALVAAVAPGADIDDAELERLLGEASAPITATQAEVLGRALAGMINIVNPSRVVLGGFLGVIAAREPELLAATVAKFALVPPGEQAEIVRAELGADLLLIGAAEPVIDRLIADPAQIPLRSELIDAVAAEK</sequence>
<feature type="domain" description="HTH marR-type" evidence="2">
    <location>
        <begin position="18"/>
        <end position="62"/>
    </location>
</feature>
<dbReference type="PANTHER" id="PTHR18964">
    <property type="entry name" value="ROK (REPRESSOR, ORF, KINASE) FAMILY"/>
    <property type="match status" value="1"/>
</dbReference>
<organism evidence="3 4">
    <name type="scientific">Mycetocola lacteus</name>
    <dbReference type="NCBI Taxonomy" id="76637"/>
    <lineage>
        <taxon>Bacteria</taxon>
        <taxon>Bacillati</taxon>
        <taxon>Actinomycetota</taxon>
        <taxon>Actinomycetes</taxon>
        <taxon>Micrococcales</taxon>
        <taxon>Microbacteriaceae</taxon>
        <taxon>Mycetocola</taxon>
    </lineage>
</organism>
<keyword evidence="4" id="KW-1185">Reference proteome</keyword>
<dbReference type="Gene3D" id="3.30.420.40">
    <property type="match status" value="2"/>
</dbReference>
<gene>
    <name evidence="3" type="ORF">D9V34_16790</name>
</gene>
<dbReference type="Proteomes" id="UP000269438">
    <property type="component" value="Unassembled WGS sequence"/>
</dbReference>
<protein>
    <submittedName>
        <fullName evidence="3">ROK family transcriptional regulator</fullName>
    </submittedName>
</protein>
<dbReference type="AlphaFoldDB" id="A0A3L7AF41"/>
<dbReference type="Pfam" id="PF12802">
    <property type="entry name" value="MarR_2"/>
    <property type="match status" value="1"/>
</dbReference>
<name>A0A3L7AF41_9MICO</name>
<dbReference type="InterPro" id="IPR000600">
    <property type="entry name" value="ROK"/>
</dbReference>
<dbReference type="InterPro" id="IPR000835">
    <property type="entry name" value="HTH_MarR-typ"/>
</dbReference>
<dbReference type="SUPFAM" id="SSF53067">
    <property type="entry name" value="Actin-like ATPase domain"/>
    <property type="match status" value="1"/>
</dbReference>
<dbReference type="SUPFAM" id="SSF46785">
    <property type="entry name" value="Winged helix' DNA-binding domain"/>
    <property type="match status" value="1"/>
</dbReference>
<evidence type="ECO:0000259" key="2">
    <source>
        <dbReference type="Pfam" id="PF12802"/>
    </source>
</evidence>
<dbReference type="InterPro" id="IPR036388">
    <property type="entry name" value="WH-like_DNA-bd_sf"/>
</dbReference>
<dbReference type="GO" id="GO:0003700">
    <property type="term" value="F:DNA-binding transcription factor activity"/>
    <property type="evidence" value="ECO:0007669"/>
    <property type="project" value="InterPro"/>
</dbReference>